<dbReference type="InterPro" id="IPR001507">
    <property type="entry name" value="ZP_dom"/>
</dbReference>
<feature type="domain" description="ZP" evidence="18">
    <location>
        <begin position="149"/>
        <end position="430"/>
    </location>
</feature>
<dbReference type="GO" id="GO:0005886">
    <property type="term" value="C:plasma membrane"/>
    <property type="evidence" value="ECO:0007669"/>
    <property type="project" value="UniProtKB-SubCell"/>
</dbReference>
<evidence type="ECO:0000256" key="5">
    <source>
        <dbReference type="ARBA" id="ARBA00022685"/>
    </source>
</evidence>
<keyword evidence="7" id="KW-1133">Transmembrane helix</keyword>
<dbReference type="Ensembl" id="ENSPKIT00000022062.1">
    <property type="protein sequence ID" value="ENSPKIP00000041032.1"/>
    <property type="gene ID" value="ENSPKIG00000017712.1"/>
</dbReference>
<dbReference type="Proteomes" id="UP000261540">
    <property type="component" value="Unplaced"/>
</dbReference>
<evidence type="ECO:0000256" key="13">
    <source>
        <dbReference type="ARBA" id="ARBA00037545"/>
    </source>
</evidence>
<dbReference type="Pfam" id="PF23344">
    <property type="entry name" value="ZP-N"/>
    <property type="match status" value="1"/>
</dbReference>
<organism evidence="20 21">
    <name type="scientific">Paramormyrops kingsleyae</name>
    <dbReference type="NCBI Taxonomy" id="1676925"/>
    <lineage>
        <taxon>Eukaryota</taxon>
        <taxon>Metazoa</taxon>
        <taxon>Chordata</taxon>
        <taxon>Craniata</taxon>
        <taxon>Vertebrata</taxon>
        <taxon>Euteleostomi</taxon>
        <taxon>Actinopterygii</taxon>
        <taxon>Neopterygii</taxon>
        <taxon>Teleostei</taxon>
        <taxon>Osteoglossocephala</taxon>
        <taxon>Osteoglossomorpha</taxon>
        <taxon>Osteoglossiformes</taxon>
        <taxon>Mormyridae</taxon>
        <taxon>Paramormyrops</taxon>
    </lineage>
</organism>
<evidence type="ECO:0000256" key="9">
    <source>
        <dbReference type="ARBA" id="ARBA00023157"/>
    </source>
</evidence>
<feature type="disulfide bond" evidence="17">
    <location>
        <begin position="118"/>
        <end position="133"/>
    </location>
</feature>
<evidence type="ECO:0000259" key="18">
    <source>
        <dbReference type="PROSITE" id="PS51034"/>
    </source>
</evidence>
<dbReference type="SMART" id="SM00241">
    <property type="entry name" value="ZP"/>
    <property type="match status" value="1"/>
</dbReference>
<feature type="domain" description="P-type" evidence="19">
    <location>
        <begin position="105"/>
        <end position="144"/>
    </location>
</feature>
<comment type="caution">
    <text evidence="17">Lacks conserved residue(s) required for the propagation of feature annotation.</text>
</comment>
<dbReference type="InterPro" id="IPR044913">
    <property type="entry name" value="P_trefoil_dom_sf"/>
</dbReference>
<keyword evidence="3" id="KW-0964">Secreted</keyword>
<dbReference type="CDD" id="cd00111">
    <property type="entry name" value="Trefoil"/>
    <property type="match status" value="1"/>
</dbReference>
<keyword evidence="6" id="KW-0812">Transmembrane</keyword>
<dbReference type="InterPro" id="IPR000519">
    <property type="entry name" value="P_trefoil_dom"/>
</dbReference>
<protein>
    <recommendedName>
        <fullName evidence="14">Zona pellucida sperm-binding protein 4</fullName>
    </recommendedName>
    <alternativeName>
        <fullName evidence="16">Zona pellucida glycoprotein 4</fullName>
    </alternativeName>
    <alternativeName>
        <fullName evidence="15">Zona pellucida protein B</fullName>
    </alternativeName>
</protein>
<keyword evidence="8" id="KW-0472">Membrane</keyword>
<dbReference type="SMART" id="SM00018">
    <property type="entry name" value="PD"/>
    <property type="match status" value="1"/>
</dbReference>
<keyword evidence="21" id="KW-1185">Reference proteome</keyword>
<dbReference type="InterPro" id="IPR048290">
    <property type="entry name" value="ZP_chr"/>
</dbReference>
<dbReference type="PROSITE" id="PS51448">
    <property type="entry name" value="P_TREFOIL_2"/>
    <property type="match status" value="1"/>
</dbReference>
<accession>A0A3B3TCM6</accession>
<dbReference type="Pfam" id="PF00100">
    <property type="entry name" value="Zona_pellucida"/>
    <property type="match status" value="1"/>
</dbReference>
<evidence type="ECO:0000256" key="7">
    <source>
        <dbReference type="ARBA" id="ARBA00022989"/>
    </source>
</evidence>
<evidence type="ECO:0000256" key="8">
    <source>
        <dbReference type="ARBA" id="ARBA00023136"/>
    </source>
</evidence>
<dbReference type="GO" id="GO:0035804">
    <property type="term" value="F:structural constituent of egg coat"/>
    <property type="evidence" value="ECO:0007669"/>
    <property type="project" value="TreeGrafter"/>
</dbReference>
<keyword evidence="10" id="KW-0325">Glycoprotein</keyword>
<evidence type="ECO:0000256" key="2">
    <source>
        <dbReference type="ARBA" id="ARBA00022475"/>
    </source>
</evidence>
<dbReference type="InterPro" id="IPR051148">
    <property type="entry name" value="Zona_Pellucida_Domain_gp"/>
</dbReference>
<keyword evidence="9 17" id="KW-1015">Disulfide bond</keyword>
<dbReference type="PANTHER" id="PTHR23343:SF31">
    <property type="entry name" value="ZONA PELLUCIDA SPERM-BINDING PROTEIN 4"/>
    <property type="match status" value="1"/>
</dbReference>
<evidence type="ECO:0000256" key="17">
    <source>
        <dbReference type="PROSITE-ProRule" id="PRU00779"/>
    </source>
</evidence>
<dbReference type="GO" id="GO:0032190">
    <property type="term" value="F:acrosin binding"/>
    <property type="evidence" value="ECO:0007669"/>
    <property type="project" value="TreeGrafter"/>
</dbReference>
<dbReference type="PANTHER" id="PTHR23343">
    <property type="entry name" value="ZONA PELLUCIDA SPERM-BINDING PROTEIN"/>
    <property type="match status" value="1"/>
</dbReference>
<dbReference type="InterPro" id="IPR055356">
    <property type="entry name" value="ZP-N"/>
</dbReference>
<comment type="function">
    <text evidence="13">Component of the zona pellucida, an extracellular matrix surrounding oocytes which mediates sperm binding, induction of the acrosome reaction and prevents post-fertilization polyspermy. The zona pellucida is composed of 3 to 4 glycoproteins, ZP1, ZP2, ZP3, and ZP4. ZP4 may act as a sperm receptor.</text>
</comment>
<dbReference type="InterPro" id="IPR042235">
    <property type="entry name" value="ZP-C_dom"/>
</dbReference>
<dbReference type="InterPro" id="IPR017977">
    <property type="entry name" value="ZP_dom_CS"/>
</dbReference>
<keyword evidence="11" id="KW-0278">Fertilization</keyword>
<dbReference type="AlphaFoldDB" id="A0A3B3TCM6"/>
<evidence type="ECO:0000256" key="3">
    <source>
        <dbReference type="ARBA" id="ARBA00022525"/>
    </source>
</evidence>
<dbReference type="InterPro" id="IPR055355">
    <property type="entry name" value="ZP-C"/>
</dbReference>
<dbReference type="SUPFAM" id="SSF57492">
    <property type="entry name" value="Trefoil"/>
    <property type="match status" value="1"/>
</dbReference>
<proteinExistence type="predicted"/>
<evidence type="ECO:0000256" key="14">
    <source>
        <dbReference type="ARBA" id="ARBA00040238"/>
    </source>
</evidence>
<reference evidence="20" key="1">
    <citation type="submission" date="2025-08" db="UniProtKB">
        <authorList>
            <consortium name="Ensembl"/>
        </authorList>
    </citation>
    <scope>IDENTIFICATION</scope>
</reference>
<keyword evidence="2" id="KW-1003">Cell membrane</keyword>
<keyword evidence="4" id="KW-0272">Extracellular matrix</keyword>
<dbReference type="PROSITE" id="PS51034">
    <property type="entry name" value="ZP_2"/>
    <property type="match status" value="1"/>
</dbReference>
<dbReference type="GO" id="GO:0035805">
    <property type="term" value="C:egg coat"/>
    <property type="evidence" value="ECO:0007669"/>
    <property type="project" value="UniProtKB-SubCell"/>
</dbReference>
<dbReference type="STRING" id="1676925.ENSPKIP00000041032"/>
<evidence type="ECO:0000259" key="19">
    <source>
        <dbReference type="PROSITE" id="PS51448"/>
    </source>
</evidence>
<evidence type="ECO:0000256" key="15">
    <source>
        <dbReference type="ARBA" id="ARBA00042273"/>
    </source>
</evidence>
<dbReference type="Gene3D" id="2.60.40.4100">
    <property type="entry name" value="Zona pellucida, ZP-C domain"/>
    <property type="match status" value="1"/>
</dbReference>
<evidence type="ECO:0000256" key="12">
    <source>
        <dbReference type="ARBA" id="ARBA00024183"/>
    </source>
</evidence>
<comment type="subcellular location">
    <subcellularLocation>
        <location evidence="1">Cell membrane</location>
        <topology evidence="1">Single-pass type I membrane protein</topology>
    </subcellularLocation>
    <subcellularLocation>
        <location evidence="12">Zona pellucida</location>
    </subcellularLocation>
</comment>
<evidence type="ECO:0000313" key="21">
    <source>
        <dbReference type="Proteomes" id="UP000261540"/>
    </source>
</evidence>
<evidence type="ECO:0000256" key="16">
    <source>
        <dbReference type="ARBA" id="ARBA00042573"/>
    </source>
</evidence>
<dbReference type="PRINTS" id="PR00023">
    <property type="entry name" value="ZPELLUCIDA"/>
</dbReference>
<reference evidence="20" key="2">
    <citation type="submission" date="2025-09" db="UniProtKB">
        <authorList>
            <consortium name="Ensembl"/>
        </authorList>
    </citation>
    <scope>IDENTIFICATION</scope>
</reference>
<evidence type="ECO:0000256" key="4">
    <source>
        <dbReference type="ARBA" id="ARBA00022530"/>
    </source>
</evidence>
<name>A0A3B3TCM6_9TELE</name>
<dbReference type="GeneTree" id="ENSGT00940000163253"/>
<evidence type="ECO:0000256" key="6">
    <source>
        <dbReference type="ARBA" id="ARBA00022692"/>
    </source>
</evidence>
<dbReference type="GO" id="GO:0007339">
    <property type="term" value="P:binding of sperm to zona pellucida"/>
    <property type="evidence" value="ECO:0007669"/>
    <property type="project" value="TreeGrafter"/>
</dbReference>
<dbReference type="GO" id="GO:0060468">
    <property type="term" value="P:prevention of polyspermy"/>
    <property type="evidence" value="ECO:0007669"/>
    <property type="project" value="TreeGrafter"/>
</dbReference>
<dbReference type="PROSITE" id="PS00682">
    <property type="entry name" value="ZP_1"/>
    <property type="match status" value="1"/>
</dbReference>
<sequence>MLACFQSEGTTPADNDFWNIKVKGRQIISLISFNTIGKMPSGPCDLFILSLARLCKTSDSVIYILVIDDASFLQICLSLDNVKQDHSSLYEYPTCQSSIFCHPYTETEIQSICDKVPCGGPAISKDACAAINCCFDGQQCYYGNAVTMQCTSDGQFVVVVAKDSTVPQLDVTSISMLGGKAAPCSPVATTDAFAIFTFPVTACGTVVKVGLYENRMSSSYEVGVGPLGSITRDSLYELLFQCRYWGTEVVSLVAEYQPIAADMPFPLVVPGPLRVELRLANGQCYTKGCDEGAAAYTSYYQDSDYPVTKWLRQPVYVEVRLLSRTDPNLVLLLDSCWATPTPDPLSLPQWSLLETGCPNPGDKYLTTLVPVDGSSGLPFPTYYKRFIVQMFAFVDPASKHHLQGQVFFHCSTAVCAPSATDSCEQRCFRKVEGGVKTISPRGSIKYLFACGEVENETANWSKEVLSGSFSHS</sequence>
<dbReference type="Gene3D" id="2.60.40.3210">
    <property type="entry name" value="Zona pellucida, ZP-N domain"/>
    <property type="match status" value="1"/>
</dbReference>
<evidence type="ECO:0000256" key="10">
    <source>
        <dbReference type="ARBA" id="ARBA00023180"/>
    </source>
</evidence>
<evidence type="ECO:0000313" key="20">
    <source>
        <dbReference type="Ensembl" id="ENSPKIP00000041032.1"/>
    </source>
</evidence>
<evidence type="ECO:0000256" key="11">
    <source>
        <dbReference type="ARBA" id="ARBA00023279"/>
    </source>
</evidence>
<evidence type="ECO:0000256" key="1">
    <source>
        <dbReference type="ARBA" id="ARBA00004251"/>
    </source>
</evidence>
<keyword evidence="5" id="KW-0165">Cleavage on pair of basic residues</keyword>